<dbReference type="PANTHER" id="PTHR30231">
    <property type="entry name" value="DNA POLYMERASE III SUBUNIT EPSILON"/>
    <property type="match status" value="1"/>
</dbReference>
<dbReference type="Proteomes" id="UP000245125">
    <property type="component" value="Unassembled WGS sequence"/>
</dbReference>
<reference evidence="6" key="1">
    <citation type="submission" date="2018-03" db="EMBL/GenBank/DDBJ databases">
        <authorList>
            <person name="Zecchin S."/>
        </authorList>
    </citation>
    <scope>NUCLEOTIDE SEQUENCE [LARGE SCALE GENOMIC DNA]</scope>
</reference>
<evidence type="ECO:0000256" key="3">
    <source>
        <dbReference type="ARBA" id="ARBA00022839"/>
    </source>
</evidence>
<evidence type="ECO:0000259" key="4">
    <source>
        <dbReference type="SMART" id="SM00479"/>
    </source>
</evidence>
<sequence length="193" mass="21933">MYLFFDTETTGLPRDWSAPVSALSNWPRLVQIAWLLYDERGAGISKKEYIVRPEGFRIPQEAAGIHGITTEKASAVGVSLRKVLEEFSAVMEQAGYLVAHNMRFDERIVGAEFLRQGVAHRLFEAKKICTMTETTEYCKLPGNYGYKWPKLSELHFKLFNETFEEAHNAAVDVEVCAKCFWELAKRGILGATY</sequence>
<dbReference type="InterPro" id="IPR013520">
    <property type="entry name" value="Ribonucl_H"/>
</dbReference>
<gene>
    <name evidence="5" type="ORF">NBG4_150005</name>
</gene>
<evidence type="ECO:0000313" key="6">
    <source>
        <dbReference type="Proteomes" id="UP000245125"/>
    </source>
</evidence>
<dbReference type="Pfam" id="PF00929">
    <property type="entry name" value="RNase_T"/>
    <property type="match status" value="1"/>
</dbReference>
<proteinExistence type="predicted"/>
<dbReference type="PANTHER" id="PTHR30231:SF4">
    <property type="entry name" value="PROTEIN NEN2"/>
    <property type="match status" value="1"/>
</dbReference>
<feature type="domain" description="Exonuclease" evidence="4">
    <location>
        <begin position="1"/>
        <end position="189"/>
    </location>
</feature>
<keyword evidence="2" id="KW-0378">Hydrolase</keyword>
<dbReference type="GO" id="GO:0008408">
    <property type="term" value="F:3'-5' exonuclease activity"/>
    <property type="evidence" value="ECO:0007669"/>
    <property type="project" value="TreeGrafter"/>
</dbReference>
<keyword evidence="6" id="KW-1185">Reference proteome</keyword>
<evidence type="ECO:0000256" key="2">
    <source>
        <dbReference type="ARBA" id="ARBA00022801"/>
    </source>
</evidence>
<dbReference type="AlphaFoldDB" id="A0A2U3QF41"/>
<keyword evidence="3 5" id="KW-0269">Exonuclease</keyword>
<accession>A0A2U3QF41</accession>
<organism evidence="5 6">
    <name type="scientific">Candidatus Sulfobium mesophilum</name>
    <dbReference type="NCBI Taxonomy" id="2016548"/>
    <lineage>
        <taxon>Bacteria</taxon>
        <taxon>Pseudomonadati</taxon>
        <taxon>Nitrospirota</taxon>
        <taxon>Nitrospiria</taxon>
        <taxon>Nitrospirales</taxon>
        <taxon>Nitrospiraceae</taxon>
        <taxon>Candidatus Sulfobium</taxon>
    </lineage>
</organism>
<dbReference type="EMBL" id="OUUY01000057">
    <property type="protein sequence ID" value="SPQ00004.1"/>
    <property type="molecule type" value="Genomic_DNA"/>
</dbReference>
<name>A0A2U3QF41_9BACT</name>
<protein>
    <submittedName>
        <fullName evidence="5">Exonuclease RNase T and DNA polymerase III</fullName>
    </submittedName>
</protein>
<dbReference type="InterPro" id="IPR036397">
    <property type="entry name" value="RNaseH_sf"/>
</dbReference>
<dbReference type="GO" id="GO:0003676">
    <property type="term" value="F:nucleic acid binding"/>
    <property type="evidence" value="ECO:0007669"/>
    <property type="project" value="InterPro"/>
</dbReference>
<dbReference type="SUPFAM" id="SSF53098">
    <property type="entry name" value="Ribonuclease H-like"/>
    <property type="match status" value="1"/>
</dbReference>
<evidence type="ECO:0000256" key="1">
    <source>
        <dbReference type="ARBA" id="ARBA00022722"/>
    </source>
</evidence>
<dbReference type="InterPro" id="IPR012337">
    <property type="entry name" value="RNaseH-like_sf"/>
</dbReference>
<dbReference type="OrthoDB" id="9804290at2"/>
<dbReference type="CDD" id="cd06127">
    <property type="entry name" value="DEDDh"/>
    <property type="match status" value="1"/>
</dbReference>
<evidence type="ECO:0000313" key="5">
    <source>
        <dbReference type="EMBL" id="SPQ00004.1"/>
    </source>
</evidence>
<dbReference type="GO" id="GO:0006259">
    <property type="term" value="P:DNA metabolic process"/>
    <property type="evidence" value="ECO:0007669"/>
    <property type="project" value="UniProtKB-ARBA"/>
</dbReference>
<dbReference type="SMART" id="SM00479">
    <property type="entry name" value="EXOIII"/>
    <property type="match status" value="1"/>
</dbReference>
<dbReference type="Gene3D" id="3.30.420.10">
    <property type="entry name" value="Ribonuclease H-like superfamily/Ribonuclease H"/>
    <property type="match status" value="1"/>
</dbReference>
<keyword evidence="1" id="KW-0540">Nuclease</keyword>